<evidence type="ECO:0000313" key="1">
    <source>
        <dbReference type="EMBL" id="CEM20276.1"/>
    </source>
</evidence>
<dbReference type="InParanoid" id="A0A0G4FXW7"/>
<reference evidence="1 2" key="1">
    <citation type="submission" date="2014-11" db="EMBL/GenBank/DDBJ databases">
        <authorList>
            <person name="Zhu J."/>
            <person name="Qi W."/>
            <person name="Song R."/>
        </authorList>
    </citation>
    <scope>NUCLEOTIDE SEQUENCE [LARGE SCALE GENOMIC DNA]</scope>
</reference>
<dbReference type="AlphaFoldDB" id="A0A0G4FXW7"/>
<protein>
    <submittedName>
        <fullName evidence="1">Uncharacterized protein</fullName>
    </submittedName>
</protein>
<proteinExistence type="predicted"/>
<dbReference type="VEuPathDB" id="CryptoDB:Vbra_812"/>
<sequence>MQLFNDDGPNYSSLLSQRQESVVKIRQNRASVDANRTAHVVFSLLNERRSKTKDLLAVTCLTLMDDHLLLKLEAEDYGRLVRMTGHSNATDSDLVRLLAGAGATVQYRRGRPDHWAPTNTTDALIDAIAQQLQTRLSEFTFSQAIEVLHRLRLADKVTPALLEHTLQPFTSSIDPLGSEDFHRFVTLLRDTYLGHAHVTRHDDRLGSYVLFESSRRPGKVGNPAFSSLPASARGFFTQAWDIYQRDAARLWQLPEAGHVLNIFRRLERLAHVASPAIGALADGLKDPSWPVGSSAEHLCVPVSQWRMADLGFHDNTFWRPLYH</sequence>
<evidence type="ECO:0000313" key="2">
    <source>
        <dbReference type="Proteomes" id="UP000041254"/>
    </source>
</evidence>
<name>A0A0G4FXW7_VITBC</name>
<keyword evidence="2" id="KW-1185">Reference proteome</keyword>
<accession>A0A0G4FXW7</accession>
<gene>
    <name evidence="1" type="ORF">Vbra_812</name>
</gene>
<dbReference type="Proteomes" id="UP000041254">
    <property type="component" value="Unassembled WGS sequence"/>
</dbReference>
<dbReference type="EMBL" id="CDMY01000523">
    <property type="protein sequence ID" value="CEM20276.1"/>
    <property type="molecule type" value="Genomic_DNA"/>
</dbReference>
<organism evidence="1 2">
    <name type="scientific">Vitrella brassicaformis (strain CCMP3155)</name>
    <dbReference type="NCBI Taxonomy" id="1169540"/>
    <lineage>
        <taxon>Eukaryota</taxon>
        <taxon>Sar</taxon>
        <taxon>Alveolata</taxon>
        <taxon>Colpodellida</taxon>
        <taxon>Vitrellaceae</taxon>
        <taxon>Vitrella</taxon>
    </lineage>
</organism>